<dbReference type="NCBIfam" id="TIGR01168">
    <property type="entry name" value="YSIRK_signal"/>
    <property type="match status" value="1"/>
</dbReference>
<evidence type="ECO:0000313" key="4">
    <source>
        <dbReference type="Proteomes" id="UP001206089"/>
    </source>
</evidence>
<feature type="signal peptide" evidence="2">
    <location>
        <begin position="1"/>
        <end position="22"/>
    </location>
</feature>
<comment type="caution">
    <text evidence="3">The sequence shown here is derived from an EMBL/GenBank/DDBJ whole genome shotgun (WGS) entry which is preliminary data.</text>
</comment>
<reference evidence="3" key="1">
    <citation type="submission" date="2022-07" db="EMBL/GenBank/DDBJ databases">
        <authorList>
            <person name="Peng Z."/>
        </authorList>
    </citation>
    <scope>NUCLEOTIDE SEQUENCE</scope>
    <source>
        <strain evidence="3">2022WUSS069</strain>
    </source>
</reference>
<evidence type="ECO:0000256" key="1">
    <source>
        <dbReference type="ARBA" id="ARBA00022729"/>
    </source>
</evidence>
<name>A0AAW5LUR9_STRSU</name>
<keyword evidence="1 2" id="KW-0732">Signal</keyword>
<gene>
    <name evidence="3" type="ORF">NQD44_01320</name>
</gene>
<sequence>MRKFKRGLASVTVGATLFMAGAALETLVAPQAAVVYADVADYAINSTWELSDKITSGLQTPRDADLAFSSATATVVKKDGSNVAVHVAITPTNTDQTGSVYVMQGNNQGVYSATANMFAGETAPATMPALAVMVQTPMSKAPERSQELIDKLNFNGKVDQGFLTITFSEAVTNPIIDISGLGGLGQANSTTYARGSFNSTDLELLTEGVSLEAASSGANLAITPTKIAVVDRNTYNHSVVTENQHTGSGNTQSPRLAPAGAGSIRVIGTTKEVKFKLAHVSTPFSSFSKDAYNTGDAYFVNNNNYLADGINGYNKFWNETYETAGRTANNDQFRLSVRLSNTKYGSVVVNYVDTEGNVIGTEFKDTTNQAEGTAYDTTADSGTVASDATTERPAVITKDGKTYKLVAKDTTATVGTVKADGSLSENAGSFTFGTDTPTGTVAEGTKSITYVYEEVKGSVIV</sequence>
<dbReference type="InterPro" id="IPR005877">
    <property type="entry name" value="YSIRK_signal_dom"/>
</dbReference>
<dbReference type="EMBL" id="JANJPK010000001">
    <property type="protein sequence ID" value="MCR1231768.1"/>
    <property type="molecule type" value="Genomic_DNA"/>
</dbReference>
<dbReference type="AlphaFoldDB" id="A0AAW5LUR9"/>
<evidence type="ECO:0000313" key="3">
    <source>
        <dbReference type="EMBL" id="MCR1231768.1"/>
    </source>
</evidence>
<dbReference type="RefSeq" id="WP_257384308.1">
    <property type="nucleotide sequence ID" value="NZ_JANJPK010000001.1"/>
</dbReference>
<feature type="non-terminal residue" evidence="3">
    <location>
        <position position="461"/>
    </location>
</feature>
<dbReference type="Gene3D" id="3.10.20.320">
    <property type="entry name" value="Putative peptidoglycan bound protein (lpxtg motif)"/>
    <property type="match status" value="1"/>
</dbReference>
<evidence type="ECO:0000256" key="2">
    <source>
        <dbReference type="SAM" id="SignalP"/>
    </source>
</evidence>
<accession>A0AAW5LUR9</accession>
<protein>
    <submittedName>
        <fullName evidence="3">MucBP domain-containing protein</fullName>
    </submittedName>
</protein>
<proteinExistence type="predicted"/>
<organism evidence="3 4">
    <name type="scientific">Streptococcus suis</name>
    <dbReference type="NCBI Taxonomy" id="1307"/>
    <lineage>
        <taxon>Bacteria</taxon>
        <taxon>Bacillati</taxon>
        <taxon>Bacillota</taxon>
        <taxon>Bacilli</taxon>
        <taxon>Lactobacillales</taxon>
        <taxon>Streptococcaceae</taxon>
        <taxon>Streptococcus</taxon>
    </lineage>
</organism>
<feature type="chain" id="PRO_5043655485" evidence="2">
    <location>
        <begin position="23"/>
        <end position="461"/>
    </location>
</feature>
<dbReference type="Proteomes" id="UP001206089">
    <property type="component" value="Unassembled WGS sequence"/>
</dbReference>